<dbReference type="InterPro" id="IPR052527">
    <property type="entry name" value="Metal_cation-efflux_comp"/>
</dbReference>
<organism evidence="6 7">
    <name type="scientific">Rubripirellula reticaptiva</name>
    <dbReference type="NCBI Taxonomy" id="2528013"/>
    <lineage>
        <taxon>Bacteria</taxon>
        <taxon>Pseudomonadati</taxon>
        <taxon>Planctomycetota</taxon>
        <taxon>Planctomycetia</taxon>
        <taxon>Pirellulales</taxon>
        <taxon>Pirellulaceae</taxon>
        <taxon>Rubripirellula</taxon>
    </lineage>
</organism>
<dbReference type="InterPro" id="IPR007318">
    <property type="entry name" value="Phopholipid_MeTrfase"/>
</dbReference>
<protein>
    <recommendedName>
        <fullName evidence="8">Isoprenylcysteine carboxyl methyltransferase (ICMT) family protein</fullName>
    </recommendedName>
</protein>
<accession>A0A5C6EVB6</accession>
<feature type="transmembrane region" description="Helical" evidence="5">
    <location>
        <begin position="30"/>
        <end position="50"/>
    </location>
</feature>
<comment type="caution">
    <text evidence="6">The sequence shown here is derived from an EMBL/GenBank/DDBJ whole genome shotgun (WGS) entry which is preliminary data.</text>
</comment>
<dbReference type="Pfam" id="PF04191">
    <property type="entry name" value="PEMT"/>
    <property type="match status" value="1"/>
</dbReference>
<keyword evidence="3 5" id="KW-1133">Transmembrane helix</keyword>
<evidence type="ECO:0000256" key="5">
    <source>
        <dbReference type="SAM" id="Phobius"/>
    </source>
</evidence>
<evidence type="ECO:0008006" key="8">
    <source>
        <dbReference type="Google" id="ProtNLM"/>
    </source>
</evidence>
<name>A0A5C6EVB6_9BACT</name>
<keyword evidence="4 5" id="KW-0472">Membrane</keyword>
<dbReference type="PANTHER" id="PTHR43847:SF1">
    <property type="entry name" value="BLL3993 PROTEIN"/>
    <property type="match status" value="1"/>
</dbReference>
<sequence>MFHSLLIAGQFVLAAALVLSVKWLPIPWGTLLISMPGLIFALWAWGAMGLRRIRIHPSTTDQTRLITAGPYGIVRHPMYTGLLWFTAALLASDFAWWRLSVWVALLGVLLLKTREEEAAMSERFVDYTDYRSRVGRLLPTWRSSKQ</sequence>
<proteinExistence type="predicted"/>
<dbReference type="RefSeq" id="WP_186776276.1">
    <property type="nucleotide sequence ID" value="NZ_SJPX01000003.1"/>
</dbReference>
<evidence type="ECO:0000256" key="4">
    <source>
        <dbReference type="ARBA" id="ARBA00023136"/>
    </source>
</evidence>
<keyword evidence="7" id="KW-1185">Reference proteome</keyword>
<evidence type="ECO:0000313" key="6">
    <source>
        <dbReference type="EMBL" id="TWU51586.1"/>
    </source>
</evidence>
<feature type="transmembrane region" description="Helical" evidence="5">
    <location>
        <begin position="95"/>
        <end position="111"/>
    </location>
</feature>
<dbReference type="AlphaFoldDB" id="A0A5C6EVB6"/>
<keyword evidence="2 5" id="KW-0812">Transmembrane</keyword>
<evidence type="ECO:0000256" key="1">
    <source>
        <dbReference type="ARBA" id="ARBA00004127"/>
    </source>
</evidence>
<comment type="subcellular location">
    <subcellularLocation>
        <location evidence="1">Endomembrane system</location>
        <topology evidence="1">Multi-pass membrane protein</topology>
    </subcellularLocation>
</comment>
<dbReference type="PANTHER" id="PTHR43847">
    <property type="entry name" value="BLL3993 PROTEIN"/>
    <property type="match status" value="1"/>
</dbReference>
<evidence type="ECO:0000313" key="7">
    <source>
        <dbReference type="Proteomes" id="UP000317977"/>
    </source>
</evidence>
<reference evidence="6 7" key="1">
    <citation type="submission" date="2019-02" db="EMBL/GenBank/DDBJ databases">
        <title>Deep-cultivation of Planctomycetes and their phenomic and genomic characterization uncovers novel biology.</title>
        <authorList>
            <person name="Wiegand S."/>
            <person name="Jogler M."/>
            <person name="Boedeker C."/>
            <person name="Pinto D."/>
            <person name="Vollmers J."/>
            <person name="Rivas-Marin E."/>
            <person name="Kohn T."/>
            <person name="Peeters S.H."/>
            <person name="Heuer A."/>
            <person name="Rast P."/>
            <person name="Oberbeckmann S."/>
            <person name="Bunk B."/>
            <person name="Jeske O."/>
            <person name="Meyerdierks A."/>
            <person name="Storesund J.E."/>
            <person name="Kallscheuer N."/>
            <person name="Luecker S."/>
            <person name="Lage O.M."/>
            <person name="Pohl T."/>
            <person name="Merkel B.J."/>
            <person name="Hornburger P."/>
            <person name="Mueller R.-W."/>
            <person name="Bruemmer F."/>
            <person name="Labrenz M."/>
            <person name="Spormann A.M."/>
            <person name="Op Den Camp H."/>
            <person name="Overmann J."/>
            <person name="Amann R."/>
            <person name="Jetten M.S.M."/>
            <person name="Mascher T."/>
            <person name="Medema M.H."/>
            <person name="Devos D.P."/>
            <person name="Kaster A.-K."/>
            <person name="Ovreas L."/>
            <person name="Rohde M."/>
            <person name="Galperin M.Y."/>
            <person name="Jogler C."/>
        </authorList>
    </citation>
    <scope>NUCLEOTIDE SEQUENCE [LARGE SCALE GENOMIC DNA]</scope>
    <source>
        <strain evidence="6 7">Poly59</strain>
    </source>
</reference>
<feature type="transmembrane region" description="Helical" evidence="5">
    <location>
        <begin position="71"/>
        <end position="89"/>
    </location>
</feature>
<dbReference type="GO" id="GO:0012505">
    <property type="term" value="C:endomembrane system"/>
    <property type="evidence" value="ECO:0007669"/>
    <property type="project" value="UniProtKB-SubCell"/>
</dbReference>
<evidence type="ECO:0000256" key="3">
    <source>
        <dbReference type="ARBA" id="ARBA00022989"/>
    </source>
</evidence>
<gene>
    <name evidence="6" type="ORF">Poly59_31790</name>
</gene>
<dbReference type="EMBL" id="SJPX01000003">
    <property type="protein sequence ID" value="TWU51586.1"/>
    <property type="molecule type" value="Genomic_DNA"/>
</dbReference>
<dbReference type="Proteomes" id="UP000317977">
    <property type="component" value="Unassembled WGS sequence"/>
</dbReference>
<evidence type="ECO:0000256" key="2">
    <source>
        <dbReference type="ARBA" id="ARBA00022692"/>
    </source>
</evidence>
<dbReference type="Gene3D" id="1.20.120.1630">
    <property type="match status" value="1"/>
</dbReference>